<gene>
    <name evidence="1" type="ORF">TNCV_2141971</name>
</gene>
<dbReference type="Gene3D" id="3.30.420.10">
    <property type="entry name" value="Ribonuclease H-like superfamily/Ribonuclease H"/>
    <property type="match status" value="1"/>
</dbReference>
<evidence type="ECO:0000313" key="2">
    <source>
        <dbReference type="Proteomes" id="UP000887159"/>
    </source>
</evidence>
<evidence type="ECO:0000313" key="1">
    <source>
        <dbReference type="EMBL" id="GFY00805.1"/>
    </source>
</evidence>
<dbReference type="Proteomes" id="UP000887159">
    <property type="component" value="Unassembled WGS sequence"/>
</dbReference>
<dbReference type="InterPro" id="IPR036397">
    <property type="entry name" value="RNaseH_sf"/>
</dbReference>
<dbReference type="AlphaFoldDB" id="A0A8X6RXV8"/>
<keyword evidence="2" id="KW-1185">Reference proteome</keyword>
<accession>A0A8X6RXV8</accession>
<sequence>MVLEYCFSSFRVETNLKRKQRVCMWRKLAKSLDSFLVIVVVHRWRLLTNEKISPVERTKIGKEKKLMSPNSSWQKKVRVQTEHPPYSPDLNPPDFFLFLRLKIALKENRLDDIPDT</sequence>
<name>A0A8X6RXV8_TRICX</name>
<dbReference type="EMBL" id="BMAU01021221">
    <property type="protein sequence ID" value="GFY00805.1"/>
    <property type="molecule type" value="Genomic_DNA"/>
</dbReference>
<proteinExistence type="predicted"/>
<organism evidence="1 2">
    <name type="scientific">Trichonephila clavipes</name>
    <name type="common">Golden silk orbweaver</name>
    <name type="synonym">Nephila clavipes</name>
    <dbReference type="NCBI Taxonomy" id="2585209"/>
    <lineage>
        <taxon>Eukaryota</taxon>
        <taxon>Metazoa</taxon>
        <taxon>Ecdysozoa</taxon>
        <taxon>Arthropoda</taxon>
        <taxon>Chelicerata</taxon>
        <taxon>Arachnida</taxon>
        <taxon>Araneae</taxon>
        <taxon>Araneomorphae</taxon>
        <taxon>Entelegynae</taxon>
        <taxon>Araneoidea</taxon>
        <taxon>Nephilidae</taxon>
        <taxon>Trichonephila</taxon>
    </lineage>
</organism>
<comment type="caution">
    <text evidence="1">The sequence shown here is derived from an EMBL/GenBank/DDBJ whole genome shotgun (WGS) entry which is preliminary data.</text>
</comment>
<evidence type="ECO:0008006" key="3">
    <source>
        <dbReference type="Google" id="ProtNLM"/>
    </source>
</evidence>
<reference evidence="1" key="1">
    <citation type="submission" date="2020-08" db="EMBL/GenBank/DDBJ databases">
        <title>Multicomponent nature underlies the extraordinary mechanical properties of spider dragline silk.</title>
        <authorList>
            <person name="Kono N."/>
            <person name="Nakamura H."/>
            <person name="Mori M."/>
            <person name="Yoshida Y."/>
            <person name="Ohtoshi R."/>
            <person name="Malay A.D."/>
            <person name="Moran D.A.P."/>
            <person name="Tomita M."/>
            <person name="Numata K."/>
            <person name="Arakawa K."/>
        </authorList>
    </citation>
    <scope>NUCLEOTIDE SEQUENCE</scope>
</reference>
<dbReference type="GO" id="GO:0003676">
    <property type="term" value="F:nucleic acid binding"/>
    <property type="evidence" value="ECO:0007669"/>
    <property type="project" value="InterPro"/>
</dbReference>
<protein>
    <recommendedName>
        <fullName evidence="3">Transposase</fullName>
    </recommendedName>
</protein>